<proteinExistence type="predicted"/>
<dbReference type="SUPFAM" id="SSF53955">
    <property type="entry name" value="Lysozyme-like"/>
    <property type="match status" value="1"/>
</dbReference>
<comment type="caution">
    <text evidence="1">The sequence shown here is derived from an EMBL/GenBank/DDBJ whole genome shotgun (WGS) entry which is preliminary data.</text>
</comment>
<dbReference type="AlphaFoldDB" id="A0A2T7WYR3"/>
<dbReference type="EMBL" id="QDFT01000003">
    <property type="protein sequence ID" value="PVE79105.1"/>
    <property type="molecule type" value="Genomic_DNA"/>
</dbReference>
<evidence type="ECO:0008006" key="3">
    <source>
        <dbReference type="Google" id="ProtNLM"/>
    </source>
</evidence>
<evidence type="ECO:0000313" key="2">
    <source>
        <dbReference type="Proteomes" id="UP000244649"/>
    </source>
</evidence>
<dbReference type="Proteomes" id="UP000244649">
    <property type="component" value="Unassembled WGS sequence"/>
</dbReference>
<accession>A0A2T7WYR3</accession>
<protein>
    <recommendedName>
        <fullName evidence="3">Transglycosylase SLT domain-containing protein</fullName>
    </recommendedName>
</protein>
<name>A0A2T7WYR3_MICTE</name>
<reference evidence="1 2" key="1">
    <citation type="submission" date="2018-04" db="EMBL/GenBank/DDBJ databases">
        <authorList>
            <person name="Go L.Y."/>
            <person name="Mitchell J.A."/>
        </authorList>
    </citation>
    <scope>NUCLEOTIDE SEQUENCE [LARGE SCALE GENOMIC DNA]</scope>
    <source>
        <strain evidence="1 2">TPD7010</strain>
    </source>
</reference>
<organism evidence="1 2">
    <name type="scientific">Microbacterium testaceum</name>
    <name type="common">Aureobacterium testaceum</name>
    <name type="synonym">Brevibacterium testaceum</name>
    <dbReference type="NCBI Taxonomy" id="2033"/>
    <lineage>
        <taxon>Bacteria</taxon>
        <taxon>Bacillati</taxon>
        <taxon>Actinomycetota</taxon>
        <taxon>Actinomycetes</taxon>
        <taxon>Micrococcales</taxon>
        <taxon>Microbacteriaceae</taxon>
        <taxon>Microbacterium</taxon>
    </lineage>
</organism>
<gene>
    <name evidence="1" type="ORF">DC432_01900</name>
</gene>
<sequence>MTPDEARANARGQLRGYGWGDDQFSCLNALWNRESGWRVQAQNPWSGAYGIPQALPGEKMASAGLDWRTNGATQISWGLSYISARFDDPCGAWAHSESTGWY</sequence>
<evidence type="ECO:0000313" key="1">
    <source>
        <dbReference type="EMBL" id="PVE79105.1"/>
    </source>
</evidence>
<dbReference type="Gene3D" id="1.10.530.10">
    <property type="match status" value="1"/>
</dbReference>
<dbReference type="InterPro" id="IPR023346">
    <property type="entry name" value="Lysozyme-like_dom_sf"/>
</dbReference>